<dbReference type="CDD" id="cd11642">
    <property type="entry name" value="SUMT"/>
    <property type="match status" value="1"/>
</dbReference>
<evidence type="ECO:0000256" key="5">
    <source>
        <dbReference type="ARBA" id="ARBA00023244"/>
    </source>
</evidence>
<name>A0A0L6CNR9_9MICO</name>
<dbReference type="Gene3D" id="3.40.50.720">
    <property type="entry name" value="NAD(P)-binding Rossmann-like Domain"/>
    <property type="match status" value="1"/>
</dbReference>
<comment type="caution">
    <text evidence="7">The sequence shown here is derived from an EMBL/GenBank/DDBJ whole genome shotgun (WGS) entry which is preliminary data.</text>
</comment>
<protein>
    <recommendedName>
        <fullName evidence="1">uroporphyrinogen-III C-methyltransferase</fullName>
        <ecNumber evidence="1">2.1.1.107</ecNumber>
    </recommendedName>
</protein>
<dbReference type="SUPFAM" id="SSF51735">
    <property type="entry name" value="NAD(P)-binding Rossmann-fold domains"/>
    <property type="match status" value="1"/>
</dbReference>
<dbReference type="FunFam" id="3.40.1010.10:FF:000001">
    <property type="entry name" value="Siroheme synthase"/>
    <property type="match status" value="1"/>
</dbReference>
<dbReference type="NCBIfam" id="TIGR01469">
    <property type="entry name" value="cobA_cysG_Cterm"/>
    <property type="match status" value="1"/>
</dbReference>
<keyword evidence="3" id="KW-0808">Transferase</keyword>
<feature type="domain" description="Tetrapyrrole methylase" evidence="6">
    <location>
        <begin position="109"/>
        <end position="319"/>
    </location>
</feature>
<dbReference type="GO" id="GO:0019354">
    <property type="term" value="P:siroheme biosynthetic process"/>
    <property type="evidence" value="ECO:0007669"/>
    <property type="project" value="InterPro"/>
</dbReference>
<dbReference type="PANTHER" id="PTHR45790:SF3">
    <property type="entry name" value="S-ADENOSYL-L-METHIONINE-DEPENDENT UROPORPHYRINOGEN III METHYLTRANSFERASE, CHLOROPLASTIC"/>
    <property type="match status" value="1"/>
</dbReference>
<reference evidence="8" key="1">
    <citation type="submission" date="2015-03" db="EMBL/GenBank/DDBJ databases">
        <title>Luteipulveratus halotolerans sp. nov., a novel actinobacterium (Dermacoccaceae) from Sarawak, Malaysia.</title>
        <authorList>
            <person name="Juboi H."/>
            <person name="Basik A."/>
            <person name="Shamsul S.S."/>
            <person name="Arnold P."/>
            <person name="Schmitt E.K."/>
            <person name="Sanglier J.-J."/>
            <person name="Yeo T."/>
        </authorList>
    </citation>
    <scope>NUCLEOTIDE SEQUENCE [LARGE SCALE GENOMIC DNA]</scope>
    <source>
        <strain evidence="8">C296001</strain>
    </source>
</reference>
<evidence type="ECO:0000313" key="7">
    <source>
        <dbReference type="EMBL" id="KNX39163.1"/>
    </source>
</evidence>
<dbReference type="InterPro" id="IPR014777">
    <property type="entry name" value="4pyrrole_Mease_sub1"/>
</dbReference>
<keyword evidence="4" id="KW-0949">S-adenosyl-L-methionine</keyword>
<dbReference type="InterPro" id="IPR035996">
    <property type="entry name" value="4pyrrol_Methylase_sf"/>
</dbReference>
<dbReference type="Gene3D" id="3.40.1010.10">
    <property type="entry name" value="Cobalt-precorrin-4 Transmethylase, Domain 1"/>
    <property type="match status" value="1"/>
</dbReference>
<dbReference type="Gene3D" id="3.30.950.10">
    <property type="entry name" value="Methyltransferase, Cobalt-precorrin-4 Transmethylase, Domain 2"/>
    <property type="match status" value="1"/>
</dbReference>
<keyword evidence="5" id="KW-0627">Porphyrin biosynthesis</keyword>
<dbReference type="InterPro" id="IPR000878">
    <property type="entry name" value="4pyrrol_Mease"/>
</dbReference>
<evidence type="ECO:0000256" key="4">
    <source>
        <dbReference type="ARBA" id="ARBA00022691"/>
    </source>
</evidence>
<dbReference type="PATRIC" id="fig|1631356.3.peg.584"/>
<dbReference type="InterPro" id="IPR050161">
    <property type="entry name" value="Siro_Cobalamin_biosynth"/>
</dbReference>
<dbReference type="Pfam" id="PF13241">
    <property type="entry name" value="NAD_binding_7"/>
    <property type="match status" value="1"/>
</dbReference>
<dbReference type="AlphaFoldDB" id="A0A0L6CNR9"/>
<proteinExistence type="predicted"/>
<dbReference type="SUPFAM" id="SSF53790">
    <property type="entry name" value="Tetrapyrrole methylase"/>
    <property type="match status" value="1"/>
</dbReference>
<dbReference type="Pfam" id="PF00590">
    <property type="entry name" value="TP_methylase"/>
    <property type="match status" value="1"/>
</dbReference>
<sequence length="369" mass="37140">MDLDVAGRCVLLVGDGDVLAPQALSLLSAGAELTVAAPQVPASIEDLADRGRLTWTTAQWTVSDVRAADLVVASDADEALRSCCAAERVWLSTPRTGSVRRPRTTRGSVTLVGGGPGDPGLLTVAGLDALRAADVVVCDRLAPLAALDGLDAEVVDVAKVPRGRSTSQEAINALLVERARAGQHVVRLKGGDGYVFGRAGEEAIACAEAGIDVRVVPGLSSAVAGPALAGVPLTHRGVSQGFSVVSGHVPPGHPASTVDYGALARSGTTIVLLMAVATLPAILDALEGGGLAPGTPAATIADAGLPSQRVVRSTVRDLARVVAEAGLGAPAITVVGDVVAVDPLRAGAQPDEVPWPAVTTELDGVERAG</sequence>
<organism evidence="7 8">
    <name type="scientific">Luteipulveratus halotolerans</name>
    <dbReference type="NCBI Taxonomy" id="1631356"/>
    <lineage>
        <taxon>Bacteria</taxon>
        <taxon>Bacillati</taxon>
        <taxon>Actinomycetota</taxon>
        <taxon>Actinomycetes</taxon>
        <taxon>Micrococcales</taxon>
        <taxon>Dermacoccaceae</taxon>
        <taxon>Luteipulveratus</taxon>
    </lineage>
</organism>
<evidence type="ECO:0000259" key="6">
    <source>
        <dbReference type="Pfam" id="PF00590"/>
    </source>
</evidence>
<dbReference type="GO" id="GO:0032259">
    <property type="term" value="P:methylation"/>
    <property type="evidence" value="ECO:0007669"/>
    <property type="project" value="UniProtKB-KW"/>
</dbReference>
<dbReference type="Proteomes" id="UP000037397">
    <property type="component" value="Unassembled WGS sequence"/>
</dbReference>
<evidence type="ECO:0000256" key="2">
    <source>
        <dbReference type="ARBA" id="ARBA00022603"/>
    </source>
</evidence>
<gene>
    <name evidence="7" type="ORF">VV01_03270</name>
</gene>
<accession>A0A0L6CNR9</accession>
<dbReference type="InterPro" id="IPR014776">
    <property type="entry name" value="4pyrrole_Mease_sub2"/>
</dbReference>
<dbReference type="InterPro" id="IPR036291">
    <property type="entry name" value="NAD(P)-bd_dom_sf"/>
</dbReference>
<dbReference type="PANTHER" id="PTHR45790">
    <property type="entry name" value="SIROHEME SYNTHASE-RELATED"/>
    <property type="match status" value="1"/>
</dbReference>
<dbReference type="GO" id="GO:0004851">
    <property type="term" value="F:uroporphyrin-III C-methyltransferase activity"/>
    <property type="evidence" value="ECO:0007669"/>
    <property type="project" value="UniProtKB-EC"/>
</dbReference>
<evidence type="ECO:0000256" key="3">
    <source>
        <dbReference type="ARBA" id="ARBA00022679"/>
    </source>
</evidence>
<keyword evidence="8" id="KW-1185">Reference proteome</keyword>
<evidence type="ECO:0000256" key="1">
    <source>
        <dbReference type="ARBA" id="ARBA00012162"/>
    </source>
</evidence>
<dbReference type="EMBL" id="LAIR01000002">
    <property type="protein sequence ID" value="KNX39163.1"/>
    <property type="molecule type" value="Genomic_DNA"/>
</dbReference>
<dbReference type="NCBIfam" id="NF004790">
    <property type="entry name" value="PRK06136.1"/>
    <property type="match status" value="1"/>
</dbReference>
<keyword evidence="2" id="KW-0489">Methyltransferase</keyword>
<dbReference type="InterPro" id="IPR006366">
    <property type="entry name" value="CobA/CysG_C"/>
</dbReference>
<dbReference type="STRING" id="1631356.VV01_03270"/>
<evidence type="ECO:0000313" key="8">
    <source>
        <dbReference type="Proteomes" id="UP000037397"/>
    </source>
</evidence>
<dbReference type="EC" id="2.1.1.107" evidence="1"/>